<evidence type="ECO:0000256" key="3">
    <source>
        <dbReference type="ARBA" id="ARBA00022946"/>
    </source>
</evidence>
<sequence>MLRQNLKTVSFKNIQLFTRYYKIGTATVPLRKSHQSRETNSVSAPYGVDRSIENNFVTETNKLDRIRKKFWQNIDLNNAIEPGFIHIQMDTKTITTPMGNQLKVKKDQLLLAYLLKNEWNNLETLSSKSYSLPLTSLTSRCIDLETAHREGVNLDPISKCNGDRDLIIKDLLRYLDTDTLLVFAPKAELEGSLRKEQNCLYLPIIDGIEDLLYTHLPKESEIKREYFKLRKLDSDIDGLRSNMQSDCVKEAAINYVKTLSYWNLAVFEKTVMMTKSFICGILLCENAIKTKIIPSLKCGIEKIERLASLETIHQTDKWGEVEDTHDVNKADLLRNISAAYILAFKN</sequence>
<keyword evidence="7" id="KW-1185">Reference proteome</keyword>
<keyword evidence="5" id="KW-0143">Chaperone</keyword>
<protein>
    <recommendedName>
        <fullName evidence="8">ATP synthase mitochondrial F1 complex assembly factor 2</fullName>
    </recommendedName>
</protein>
<evidence type="ECO:0008006" key="8">
    <source>
        <dbReference type="Google" id="ProtNLM"/>
    </source>
</evidence>
<comment type="similarity">
    <text evidence="2">Belongs to the ATP12 family.</text>
</comment>
<dbReference type="Pfam" id="PF07542">
    <property type="entry name" value="ATP12"/>
    <property type="match status" value="1"/>
</dbReference>
<dbReference type="GO" id="GO:0033615">
    <property type="term" value="P:mitochondrial proton-transporting ATP synthase complex assembly"/>
    <property type="evidence" value="ECO:0007669"/>
    <property type="project" value="TreeGrafter"/>
</dbReference>
<dbReference type="AlphaFoldDB" id="A0AAN7WNU7"/>
<evidence type="ECO:0000256" key="2">
    <source>
        <dbReference type="ARBA" id="ARBA00008231"/>
    </source>
</evidence>
<proteinExistence type="inferred from homology"/>
<dbReference type="Gene3D" id="3.30.2180.10">
    <property type="entry name" value="ATP12-like"/>
    <property type="match status" value="1"/>
</dbReference>
<comment type="caution">
    <text evidence="6">The sequence shown here is derived from an EMBL/GenBank/DDBJ whole genome shotgun (WGS) entry which is preliminary data.</text>
</comment>
<evidence type="ECO:0000313" key="6">
    <source>
        <dbReference type="EMBL" id="KAK5782229.1"/>
    </source>
</evidence>
<dbReference type="InterPro" id="IPR011419">
    <property type="entry name" value="ATP12_ATP_synth-F1-assembly"/>
</dbReference>
<evidence type="ECO:0000256" key="5">
    <source>
        <dbReference type="ARBA" id="ARBA00023186"/>
    </source>
</evidence>
<evidence type="ECO:0000256" key="1">
    <source>
        <dbReference type="ARBA" id="ARBA00004173"/>
    </source>
</evidence>
<dbReference type="PANTHER" id="PTHR21013">
    <property type="entry name" value="ATP SYNTHASE MITOCHONDRIAL F1 COMPLEX ASSEMBLY FACTOR 2/ATP12 PROTEIN, MITOCHONDRIAL PRECURSOR"/>
    <property type="match status" value="1"/>
</dbReference>
<comment type="subcellular location">
    <subcellularLocation>
        <location evidence="1">Mitochondrion</location>
    </subcellularLocation>
</comment>
<dbReference type="Gene3D" id="1.10.3580.10">
    <property type="entry name" value="ATP12 ATPase"/>
    <property type="match status" value="1"/>
</dbReference>
<name>A0AAN7WNU7_9SACH</name>
<evidence type="ECO:0000256" key="4">
    <source>
        <dbReference type="ARBA" id="ARBA00023128"/>
    </source>
</evidence>
<dbReference type="EMBL" id="JAWIZZ010000006">
    <property type="protein sequence ID" value="KAK5782229.1"/>
    <property type="molecule type" value="Genomic_DNA"/>
</dbReference>
<evidence type="ECO:0000313" key="7">
    <source>
        <dbReference type="Proteomes" id="UP001306508"/>
    </source>
</evidence>
<dbReference type="InterPro" id="IPR042272">
    <property type="entry name" value="ATP12_ATP_synth-F1-assembly_N"/>
</dbReference>
<reference evidence="7" key="1">
    <citation type="submission" date="2023-07" db="EMBL/GenBank/DDBJ databases">
        <title>A draft genome of Kazachstania heterogenica Y-27499.</title>
        <authorList>
            <person name="Donic C."/>
            <person name="Kralova J.S."/>
            <person name="Fidel L."/>
            <person name="Ben-Dor S."/>
            <person name="Jung S."/>
        </authorList>
    </citation>
    <scope>NUCLEOTIDE SEQUENCE [LARGE SCALE GENOMIC DNA]</scope>
    <source>
        <strain evidence="7">Y27499</strain>
    </source>
</reference>
<dbReference type="SUPFAM" id="SSF160909">
    <property type="entry name" value="ATP12-like"/>
    <property type="match status" value="1"/>
</dbReference>
<dbReference type="Proteomes" id="UP001306508">
    <property type="component" value="Unassembled WGS sequence"/>
</dbReference>
<dbReference type="InterPro" id="IPR023335">
    <property type="entry name" value="ATP12_ortho_dom_sf"/>
</dbReference>
<dbReference type="PANTHER" id="PTHR21013:SF10">
    <property type="entry name" value="ATP SYNTHASE MITOCHONDRIAL F1 COMPLEX ASSEMBLY FACTOR 2"/>
    <property type="match status" value="1"/>
</dbReference>
<accession>A0AAN7WNU7</accession>
<gene>
    <name evidence="6" type="ORF">RI543_000159</name>
</gene>
<organism evidence="6 7">
    <name type="scientific">Arxiozyma heterogenica</name>
    <dbReference type="NCBI Taxonomy" id="278026"/>
    <lineage>
        <taxon>Eukaryota</taxon>
        <taxon>Fungi</taxon>
        <taxon>Dikarya</taxon>
        <taxon>Ascomycota</taxon>
        <taxon>Saccharomycotina</taxon>
        <taxon>Saccharomycetes</taxon>
        <taxon>Saccharomycetales</taxon>
        <taxon>Saccharomycetaceae</taxon>
        <taxon>Arxiozyma</taxon>
    </lineage>
</organism>
<dbReference type="GO" id="GO:0005739">
    <property type="term" value="C:mitochondrion"/>
    <property type="evidence" value="ECO:0007669"/>
    <property type="project" value="UniProtKB-SubCell"/>
</dbReference>
<keyword evidence="4" id="KW-0496">Mitochondrion</keyword>
<keyword evidence="3" id="KW-0809">Transit peptide</keyword>